<feature type="compositionally biased region" description="Polar residues" evidence="3">
    <location>
        <begin position="388"/>
        <end position="397"/>
    </location>
</feature>
<feature type="region of interest" description="Disordered" evidence="3">
    <location>
        <begin position="380"/>
        <end position="424"/>
    </location>
</feature>
<feature type="coiled-coil region" evidence="2">
    <location>
        <begin position="426"/>
        <end position="453"/>
    </location>
</feature>
<dbReference type="InterPro" id="IPR001878">
    <property type="entry name" value="Znf_CCHC"/>
</dbReference>
<feature type="domain" description="CCHC-type" evidence="4">
    <location>
        <begin position="370"/>
        <end position="385"/>
    </location>
</feature>
<evidence type="ECO:0000256" key="2">
    <source>
        <dbReference type="SAM" id="Coils"/>
    </source>
</evidence>
<feature type="region of interest" description="Disordered" evidence="3">
    <location>
        <begin position="311"/>
        <end position="362"/>
    </location>
</feature>
<dbReference type="PROSITE" id="PS50158">
    <property type="entry name" value="ZF_CCHC"/>
    <property type="match status" value="1"/>
</dbReference>
<dbReference type="InterPro" id="IPR036875">
    <property type="entry name" value="Znf_CCHC_sf"/>
</dbReference>
<gene>
    <name evidence="5" type="ORF">ANCDUO_00925</name>
</gene>
<dbReference type="Gene3D" id="4.10.60.10">
    <property type="entry name" value="Zinc finger, CCHC-type"/>
    <property type="match status" value="1"/>
</dbReference>
<dbReference type="GO" id="GO:0008270">
    <property type="term" value="F:zinc ion binding"/>
    <property type="evidence" value="ECO:0007669"/>
    <property type="project" value="UniProtKB-KW"/>
</dbReference>
<dbReference type="PANTHER" id="PTHR46888">
    <property type="entry name" value="ZINC KNUCKLE DOMAINCONTAINING PROTEIN-RELATED"/>
    <property type="match status" value="1"/>
</dbReference>
<dbReference type="SUPFAM" id="SSF57756">
    <property type="entry name" value="Retrovirus zinc finger-like domains"/>
    <property type="match status" value="1"/>
</dbReference>
<protein>
    <submittedName>
        <fullName evidence="5">Zinc knuckle</fullName>
    </submittedName>
</protein>
<dbReference type="AlphaFoldDB" id="A0A0C2HAS6"/>
<keyword evidence="1" id="KW-0479">Metal-binding</keyword>
<reference evidence="5 6" key="1">
    <citation type="submission" date="2013-12" db="EMBL/GenBank/DDBJ databases">
        <title>Draft genome of the parsitic nematode Ancylostoma duodenale.</title>
        <authorList>
            <person name="Mitreva M."/>
        </authorList>
    </citation>
    <scope>NUCLEOTIDE SEQUENCE [LARGE SCALE GENOMIC DNA]</scope>
    <source>
        <strain evidence="5 6">Zhejiang</strain>
    </source>
</reference>
<organism evidence="5 6">
    <name type="scientific">Ancylostoma duodenale</name>
    <dbReference type="NCBI Taxonomy" id="51022"/>
    <lineage>
        <taxon>Eukaryota</taxon>
        <taxon>Metazoa</taxon>
        <taxon>Ecdysozoa</taxon>
        <taxon>Nematoda</taxon>
        <taxon>Chromadorea</taxon>
        <taxon>Rhabditida</taxon>
        <taxon>Rhabditina</taxon>
        <taxon>Rhabditomorpha</taxon>
        <taxon>Strongyloidea</taxon>
        <taxon>Ancylostomatidae</taxon>
        <taxon>Ancylostomatinae</taxon>
        <taxon>Ancylostoma</taxon>
    </lineage>
</organism>
<dbReference type="OrthoDB" id="5872378at2759"/>
<dbReference type="GO" id="GO:0005737">
    <property type="term" value="C:cytoplasm"/>
    <property type="evidence" value="ECO:0007669"/>
    <property type="project" value="UniProtKB-ARBA"/>
</dbReference>
<sequence>MGPPVTRSLAHSAEAWVADTQTSKLSASSGPVEDMPTDHPASTKMIAPLTSALSDMDDASVVHGHETKHLRDATSDAITNVWYDSHYTAFQLVQKFNDSNSALLRGLNSTFTAVDNRISSLPTIAVCGPEDGHIPKISQFSGSGKSLQFSIWLRRFEDILRMRNVTLTSEQKANFLIGFLDGVAREKIEEMTPDDRKDYDLVVAHLKSYFEGPQQRYMARQLLATCRQELGESAALFANRLLNLVRAATSGQDPATQKERVLEEFVARLCPDTRYYVKLEGPVTFEQPVNKAQMVEQLLAEATADRLIHPASTIQTPTVQAAGPPRRVRFSNTNSSFSESQRRWTRPQRRPSPVPARSRYSESGTVGLSCFNCNGTGHLARQCPSPRTPSASRNAGTRFSASRSADSRSPRPKNSVSSVFRDSSPLEEARHRINALTLSLNEHQTALQQSQARVDPLLKRNDELSQTAYSSSSPSCSSLSIPGIHSLFCFVALLSVFSITHAQPAWICPKEPHDNFAQIPLSYNCSRLVPYASAPPVPVTLRLYRPNT</sequence>
<feature type="compositionally biased region" description="Polar residues" evidence="3">
    <location>
        <begin position="330"/>
        <end position="339"/>
    </location>
</feature>
<keyword evidence="1" id="KW-0862">Zinc</keyword>
<evidence type="ECO:0000256" key="3">
    <source>
        <dbReference type="SAM" id="MobiDB-lite"/>
    </source>
</evidence>
<dbReference type="GO" id="GO:0019899">
    <property type="term" value="F:enzyme binding"/>
    <property type="evidence" value="ECO:0007669"/>
    <property type="project" value="UniProtKB-ARBA"/>
</dbReference>
<keyword evidence="2" id="KW-0175">Coiled coil</keyword>
<evidence type="ECO:0000313" key="5">
    <source>
        <dbReference type="EMBL" id="KIH68734.1"/>
    </source>
</evidence>
<keyword evidence="6" id="KW-1185">Reference proteome</keyword>
<dbReference type="EMBL" id="KN726302">
    <property type="protein sequence ID" value="KIH68734.1"/>
    <property type="molecule type" value="Genomic_DNA"/>
</dbReference>
<evidence type="ECO:0000259" key="4">
    <source>
        <dbReference type="PROSITE" id="PS50158"/>
    </source>
</evidence>
<dbReference type="Proteomes" id="UP000054047">
    <property type="component" value="Unassembled WGS sequence"/>
</dbReference>
<evidence type="ECO:0000256" key="1">
    <source>
        <dbReference type="PROSITE-ProRule" id="PRU00047"/>
    </source>
</evidence>
<proteinExistence type="predicted"/>
<dbReference type="GO" id="GO:0003676">
    <property type="term" value="F:nucleic acid binding"/>
    <property type="evidence" value="ECO:0007669"/>
    <property type="project" value="InterPro"/>
</dbReference>
<evidence type="ECO:0000313" key="6">
    <source>
        <dbReference type="Proteomes" id="UP000054047"/>
    </source>
</evidence>
<dbReference type="SMART" id="SM00343">
    <property type="entry name" value="ZnF_C2HC"/>
    <property type="match status" value="1"/>
</dbReference>
<accession>A0A0C2HAS6</accession>
<keyword evidence="1" id="KW-0863">Zinc-finger</keyword>
<dbReference type="PANTHER" id="PTHR46888:SF1">
    <property type="entry name" value="RIBONUCLEASE H"/>
    <property type="match status" value="1"/>
</dbReference>
<name>A0A0C2HAS6_9BILA</name>
<dbReference type="Pfam" id="PF00098">
    <property type="entry name" value="zf-CCHC"/>
    <property type="match status" value="1"/>
</dbReference>